<evidence type="ECO:0000313" key="4">
    <source>
        <dbReference type="EMBL" id="EEO40422.1"/>
    </source>
</evidence>
<reference evidence="4 5" key="1">
    <citation type="submission" date="2011-10" db="EMBL/GenBank/DDBJ databases">
        <title>The Genome Sequence of Fusobacterium sp. 4_1_13.</title>
        <authorList>
            <consortium name="The Broad Institute Genome Sequencing Platform"/>
            <person name="Earl A."/>
            <person name="Ward D."/>
            <person name="Feldgarden M."/>
            <person name="Gevers D."/>
            <person name="Strauss J."/>
            <person name="Ambrose C."/>
            <person name="Allen-Vercoe E."/>
            <person name="Young S.K."/>
            <person name="Zeng Q."/>
            <person name="Gargeya S."/>
            <person name="Fitzgerald M."/>
            <person name="Haas B."/>
            <person name="Abouelleil A."/>
            <person name="Alvarado L."/>
            <person name="Arachchi H.M."/>
            <person name="Berlin A."/>
            <person name="Brown A."/>
            <person name="Chapman S.B."/>
            <person name="Chen Z."/>
            <person name="Dunbar C."/>
            <person name="Freedman E."/>
            <person name="Gearin G."/>
            <person name="Goldberg J."/>
            <person name="Griggs A."/>
            <person name="Gujja S."/>
            <person name="Heiman D."/>
            <person name="Howarth C."/>
            <person name="Larson L."/>
            <person name="Lui A."/>
            <person name="MacDonald P.J."/>
            <person name="Montmayeur A."/>
            <person name="Murphy C."/>
            <person name="Neiman D."/>
            <person name="Pearson M."/>
            <person name="Priest M."/>
            <person name="Roberts A."/>
            <person name="Saif S."/>
            <person name="Shea T."/>
            <person name="Shenoy N."/>
            <person name="Sisk P."/>
            <person name="Stolte C."/>
            <person name="Sykes S."/>
            <person name="Wortman J."/>
            <person name="Nusbaum C."/>
            <person name="Birren B."/>
        </authorList>
    </citation>
    <scope>NUCLEOTIDE SEQUENCE [LARGE SCALE GENOMIC DNA]</scope>
    <source>
        <strain evidence="4 5">4_1_13</strain>
    </source>
</reference>
<dbReference type="InterPro" id="IPR051796">
    <property type="entry name" value="ISF_SsuE-like"/>
</dbReference>
<dbReference type="GeneID" id="45635822"/>
<dbReference type="HOGENOM" id="CLU_050993_7_0_0"/>
<evidence type="ECO:0000256" key="2">
    <source>
        <dbReference type="ARBA" id="ARBA00022643"/>
    </source>
</evidence>
<dbReference type="PANTHER" id="PTHR43278:SF4">
    <property type="entry name" value="NAD(P)H-DEPENDENT FMN-CONTAINING OXIDOREDUCTASE YWQN-RELATED"/>
    <property type="match status" value="1"/>
</dbReference>
<accession>A0A0M1VUV3</accession>
<dbReference type="InterPro" id="IPR005025">
    <property type="entry name" value="FMN_Rdtase-like_dom"/>
</dbReference>
<dbReference type="InterPro" id="IPR029039">
    <property type="entry name" value="Flavoprotein-like_sf"/>
</dbReference>
<dbReference type="EMBL" id="ACDE02000019">
    <property type="protein sequence ID" value="EEO40422.1"/>
    <property type="molecule type" value="Genomic_DNA"/>
</dbReference>
<dbReference type="Proteomes" id="UP000004925">
    <property type="component" value="Unassembled WGS sequence"/>
</dbReference>
<dbReference type="RefSeq" id="WP_005898167.1">
    <property type="nucleotide sequence ID" value="NZ_KQ235737.1"/>
</dbReference>
<name>A0A0M1VUV3_FUSVC</name>
<dbReference type="Pfam" id="PF03358">
    <property type="entry name" value="FMN_red"/>
    <property type="match status" value="1"/>
</dbReference>
<dbReference type="eggNOG" id="COG0655">
    <property type="taxonomic scope" value="Bacteria"/>
</dbReference>
<feature type="domain" description="NADPH-dependent FMN reductase-like" evidence="3">
    <location>
        <begin position="1"/>
        <end position="104"/>
    </location>
</feature>
<comment type="caution">
    <text evidence="4">The sequence shown here is derived from an EMBL/GenBank/DDBJ whole genome shotgun (WGS) entry which is preliminary data.</text>
</comment>
<dbReference type="GO" id="GO:0016491">
    <property type="term" value="F:oxidoreductase activity"/>
    <property type="evidence" value="ECO:0007669"/>
    <property type="project" value="InterPro"/>
</dbReference>
<dbReference type="SUPFAM" id="SSF52218">
    <property type="entry name" value="Flavoproteins"/>
    <property type="match status" value="1"/>
</dbReference>
<evidence type="ECO:0000256" key="1">
    <source>
        <dbReference type="ARBA" id="ARBA00022630"/>
    </source>
</evidence>
<keyword evidence="1" id="KW-0285">Flavoprotein</keyword>
<dbReference type="PANTHER" id="PTHR43278">
    <property type="entry name" value="NAD(P)H-DEPENDENT FMN-CONTAINING OXIDOREDUCTASE YWQN-RELATED"/>
    <property type="match status" value="1"/>
</dbReference>
<gene>
    <name evidence="4" type="ORF">FSCG_01135</name>
</gene>
<dbReference type="Gene3D" id="3.40.50.360">
    <property type="match status" value="1"/>
</dbReference>
<organism evidence="4 5">
    <name type="scientific">Fusobacterium vincentii 4_1_13</name>
    <dbReference type="NCBI Taxonomy" id="469606"/>
    <lineage>
        <taxon>Bacteria</taxon>
        <taxon>Fusobacteriati</taxon>
        <taxon>Fusobacteriota</taxon>
        <taxon>Fusobacteriia</taxon>
        <taxon>Fusobacteriales</taxon>
        <taxon>Fusobacteriaceae</taxon>
        <taxon>Fusobacterium</taxon>
    </lineage>
</organism>
<sequence length="149" mass="17216">MSILFINGSPNKNGNTVDIAKILLKDKKYETLNLVDYKIYSYGQNFEDDQFKEVIEKMLDVDIIVIGSPMYWHSMCGAVRNLLDRTYGELSENIFSDKKLYFIFQGAAPTKEQLNAGNYTMERYAILYGFKYQGMITDKSEAQKMNNNL</sequence>
<dbReference type="AlphaFoldDB" id="A0A0M1VUV3"/>
<keyword evidence="2" id="KW-0288">FMN</keyword>
<evidence type="ECO:0000313" key="5">
    <source>
        <dbReference type="Proteomes" id="UP000004925"/>
    </source>
</evidence>
<evidence type="ECO:0000259" key="3">
    <source>
        <dbReference type="Pfam" id="PF03358"/>
    </source>
</evidence>
<protein>
    <recommendedName>
        <fullName evidence="3">NADPH-dependent FMN reductase-like domain-containing protein</fullName>
    </recommendedName>
</protein>
<proteinExistence type="predicted"/>